<gene>
    <name evidence="2" type="ORF">KUH32_12340</name>
</gene>
<keyword evidence="1" id="KW-0732">Signal</keyword>
<dbReference type="InterPro" id="IPR020349">
    <property type="entry name" value="Uncharacterised_14.7kDa"/>
</dbReference>
<name>A0ABS6N9U6_9RHOB</name>
<feature type="signal peptide" evidence="1">
    <location>
        <begin position="1"/>
        <end position="21"/>
    </location>
</feature>
<comment type="caution">
    <text evidence="2">The sequence shown here is derived from an EMBL/GenBank/DDBJ whole genome shotgun (WGS) entry which is preliminary data.</text>
</comment>
<protein>
    <submittedName>
        <fullName evidence="2">DUF5333 domain-containing protein</fullName>
    </submittedName>
</protein>
<keyword evidence="3" id="KW-1185">Reference proteome</keyword>
<organism evidence="2 3">
    <name type="scientific">Thalassococcus arenae</name>
    <dbReference type="NCBI Taxonomy" id="2851652"/>
    <lineage>
        <taxon>Bacteria</taxon>
        <taxon>Pseudomonadati</taxon>
        <taxon>Pseudomonadota</taxon>
        <taxon>Alphaproteobacteria</taxon>
        <taxon>Rhodobacterales</taxon>
        <taxon>Roseobacteraceae</taxon>
        <taxon>Thalassococcus</taxon>
    </lineage>
</organism>
<evidence type="ECO:0000313" key="3">
    <source>
        <dbReference type="Proteomes" id="UP001166293"/>
    </source>
</evidence>
<evidence type="ECO:0000313" key="2">
    <source>
        <dbReference type="EMBL" id="MBV2360568.1"/>
    </source>
</evidence>
<dbReference type="Proteomes" id="UP001166293">
    <property type="component" value="Unassembled WGS sequence"/>
</dbReference>
<feature type="chain" id="PRO_5045644172" evidence="1">
    <location>
        <begin position="22"/>
        <end position="134"/>
    </location>
</feature>
<reference evidence="2" key="1">
    <citation type="submission" date="2021-06" db="EMBL/GenBank/DDBJ databases">
        <title>Thalassococcus sp. CAU 1522 isolated from sea sand, Republic of Korea.</title>
        <authorList>
            <person name="Kim W."/>
        </authorList>
    </citation>
    <scope>NUCLEOTIDE SEQUENCE</scope>
    <source>
        <strain evidence="2">CAU 1522</strain>
    </source>
</reference>
<dbReference type="Pfam" id="PF17267">
    <property type="entry name" value="DUF5333"/>
    <property type="match status" value="1"/>
</dbReference>
<evidence type="ECO:0000256" key="1">
    <source>
        <dbReference type="SAM" id="SignalP"/>
    </source>
</evidence>
<sequence>MRVLTGLVLPLVLGLTLAAPAAAKPPLRDVAKIDDHLMAVAIADEIRKSCEDISPRMIKAYSVLRSLKSDARALGYSDEEIEDYVTSKAEKARMRAKADAWLKARGVDPKDRAALCAFGKTEIARGSRIGELLY</sequence>
<dbReference type="EMBL" id="JAHRWL010000002">
    <property type="protein sequence ID" value="MBV2360568.1"/>
    <property type="molecule type" value="Genomic_DNA"/>
</dbReference>
<accession>A0ABS6N9U6</accession>
<proteinExistence type="predicted"/>
<dbReference type="RefSeq" id="WP_217778805.1">
    <property type="nucleotide sequence ID" value="NZ_JAHRWL010000002.1"/>
</dbReference>